<dbReference type="eggNOG" id="COG3712">
    <property type="taxonomic scope" value="Bacteria"/>
</dbReference>
<evidence type="ECO:0000259" key="2">
    <source>
        <dbReference type="Pfam" id="PF04773"/>
    </source>
</evidence>
<evidence type="ECO:0000256" key="1">
    <source>
        <dbReference type="SAM" id="Phobius"/>
    </source>
</evidence>
<dbReference type="PANTHER" id="PTHR30273:SF2">
    <property type="entry name" value="PROTEIN FECR"/>
    <property type="match status" value="1"/>
</dbReference>
<dbReference type="Gene3D" id="3.55.50.30">
    <property type="match status" value="1"/>
</dbReference>
<dbReference type="RefSeq" id="WP_037498821.1">
    <property type="nucleotide sequence ID" value="NZ_JJMU01000032.1"/>
</dbReference>
<dbReference type="Gene3D" id="2.60.120.1440">
    <property type="match status" value="1"/>
</dbReference>
<feature type="transmembrane region" description="Helical" evidence="1">
    <location>
        <begin position="81"/>
        <end position="102"/>
    </location>
</feature>
<evidence type="ECO:0000313" key="5">
    <source>
        <dbReference type="Proteomes" id="UP000031802"/>
    </source>
</evidence>
<dbReference type="EMBL" id="JJMU01000032">
    <property type="protein sequence ID" value="KGE13956.1"/>
    <property type="molecule type" value="Genomic_DNA"/>
</dbReference>
<keyword evidence="1" id="KW-1133">Transmembrane helix</keyword>
<dbReference type="Pfam" id="PF04773">
    <property type="entry name" value="FecR"/>
    <property type="match status" value="1"/>
</dbReference>
<evidence type="ECO:0000259" key="3">
    <source>
        <dbReference type="Pfam" id="PF16344"/>
    </source>
</evidence>
<organism evidence="4 5">
    <name type="scientific">Sphingobacterium deserti</name>
    <dbReference type="NCBI Taxonomy" id="1229276"/>
    <lineage>
        <taxon>Bacteria</taxon>
        <taxon>Pseudomonadati</taxon>
        <taxon>Bacteroidota</taxon>
        <taxon>Sphingobacteriia</taxon>
        <taxon>Sphingobacteriales</taxon>
        <taxon>Sphingobacteriaceae</taxon>
        <taxon>Sphingobacterium</taxon>
    </lineage>
</organism>
<dbReference type="OrthoDB" id="1099963at2"/>
<dbReference type="PATRIC" id="fig|1229276.3.peg.2212"/>
<sequence length="383" mass="43603">MDTNPLDISAIIAKKFKMIPLSEEEDRVLKFWLNKSDKNRTLYRQLMLEGANINAHWVDKIDEEQAWKDIQRKRRPKTSRVKIFAAAASIALLLCFGTYWFFVQPQGQRSRHIVEHVNGQDKHDVLPANLGAKIILANGNELDVEDTLDVASSQKLSSKATAEQVTPENKSLIYHTLVVPSAHFFKLTLPDGTAVWVNSKSELRFPTTFASAERRVYLAGEAYFEVSKDPQKPFYVVTDDAEVKVLGTHFNVSTYGKSSKTTLAEGRVEVYSNSQSVLVFPGQCVQWNNGELKAKSANLQKDLAWKNNEFYFKEDNIISIAQQLKLWYDLDISLSKEVSLSETYTGEISRDVRLSEVLNMLEFVSDLDFQLNKNKLLIKKNKV</sequence>
<feature type="domain" description="FecR protein" evidence="2">
    <location>
        <begin position="181"/>
        <end position="269"/>
    </location>
</feature>
<keyword evidence="5" id="KW-1185">Reference proteome</keyword>
<keyword evidence="1" id="KW-0472">Membrane</keyword>
<dbReference type="Pfam" id="PF16344">
    <property type="entry name" value="FecR_C"/>
    <property type="match status" value="1"/>
</dbReference>
<comment type="caution">
    <text evidence="4">The sequence shown here is derived from an EMBL/GenBank/DDBJ whole genome shotgun (WGS) entry which is preliminary data.</text>
</comment>
<dbReference type="InterPro" id="IPR012373">
    <property type="entry name" value="Ferrdict_sens_TM"/>
</dbReference>
<dbReference type="InterPro" id="IPR006860">
    <property type="entry name" value="FecR"/>
</dbReference>
<dbReference type="PIRSF" id="PIRSF018266">
    <property type="entry name" value="FecR"/>
    <property type="match status" value="1"/>
</dbReference>
<dbReference type="AlphaFoldDB" id="A0A0B8T0M9"/>
<protein>
    <submittedName>
        <fullName evidence="4">FecR protein</fullName>
    </submittedName>
</protein>
<reference evidence="5" key="1">
    <citation type="submission" date="2014-04" db="EMBL/GenBank/DDBJ databases">
        <title>Whole-Genome optical mapping and complete genome sequence of Sphingobacterium deserti sp. nov., a new spaces isolated from desert in the west of China.</title>
        <authorList>
            <person name="Teng C."/>
            <person name="Zhou Z."/>
            <person name="Li X."/>
            <person name="Chen M."/>
            <person name="Lin M."/>
            <person name="Wang L."/>
            <person name="Su S."/>
            <person name="Zhang C."/>
            <person name="Zhang W."/>
        </authorList>
    </citation>
    <scope>NUCLEOTIDE SEQUENCE [LARGE SCALE GENOMIC DNA]</scope>
    <source>
        <strain evidence="5">ACCC05744</strain>
    </source>
</reference>
<dbReference type="InterPro" id="IPR032508">
    <property type="entry name" value="FecR_C"/>
</dbReference>
<feature type="domain" description="Protein FecR C-terminal" evidence="3">
    <location>
        <begin position="309"/>
        <end position="378"/>
    </location>
</feature>
<accession>A0A0B8T0M9</accession>
<dbReference type="PANTHER" id="PTHR30273">
    <property type="entry name" value="PERIPLASMIC SIGNAL SENSOR AND SIGMA FACTOR ACTIVATOR FECR-RELATED"/>
    <property type="match status" value="1"/>
</dbReference>
<dbReference type="Proteomes" id="UP000031802">
    <property type="component" value="Unassembled WGS sequence"/>
</dbReference>
<proteinExistence type="predicted"/>
<name>A0A0B8T0M9_9SPHI</name>
<reference evidence="4 5" key="2">
    <citation type="journal article" date="2015" name="PLoS ONE">
        <title>Whole-Genome Optical Mapping and Finished Genome Sequence of Sphingobacterium deserti sp. nov., a New Species Isolated from the Western Desert of China.</title>
        <authorList>
            <person name="Teng C."/>
            <person name="Zhou Z."/>
            <person name="Molnar I."/>
            <person name="Li X."/>
            <person name="Tang R."/>
            <person name="Chen M."/>
            <person name="Wang L."/>
            <person name="Su S."/>
            <person name="Zhang W."/>
            <person name="Lin M."/>
        </authorList>
    </citation>
    <scope>NUCLEOTIDE SEQUENCE [LARGE SCALE GENOMIC DNA]</scope>
    <source>
        <strain evidence="5">ACCC05744</strain>
    </source>
</reference>
<evidence type="ECO:0000313" key="4">
    <source>
        <dbReference type="EMBL" id="KGE13956.1"/>
    </source>
</evidence>
<dbReference type="GO" id="GO:0016989">
    <property type="term" value="F:sigma factor antagonist activity"/>
    <property type="evidence" value="ECO:0007669"/>
    <property type="project" value="TreeGrafter"/>
</dbReference>
<gene>
    <name evidence="4" type="ORF">DI53_2150</name>
</gene>
<keyword evidence="1" id="KW-0812">Transmembrane</keyword>
<dbReference type="STRING" id="1229276.DI53_2150"/>